<dbReference type="EMBL" id="ON189045">
    <property type="protein sequence ID" value="URA07053.1"/>
    <property type="molecule type" value="Genomic_DNA"/>
</dbReference>
<evidence type="ECO:0000313" key="2">
    <source>
        <dbReference type="Proteomes" id="UP001056585"/>
    </source>
</evidence>
<reference evidence="1" key="1">
    <citation type="journal article" date="2022" name="Viruses">
        <title>Isolation of novel Xanthomonas phages for the plant pathogens X. translucens and X. campestris.</title>
        <authorList>
            <person name="Erdrich S.H."/>
            <person name="Sharma V."/>
            <person name="Schurr U."/>
            <person name="Arsova B."/>
            <person name="Frunzke J."/>
        </authorList>
    </citation>
    <scope>NUCLEOTIDE SEQUENCE</scope>
</reference>
<sequence length="52" mass="5799">MSLRVSEEHRNILRRKLEEMRATSPEPERVTEADAARAIIEEAAATNHGALA</sequence>
<organism evidence="1 2">
    <name type="scientific">Xanthomonas phage Elanor</name>
    <dbReference type="NCBI Taxonomy" id="2939127"/>
    <lineage>
        <taxon>Viruses</taxon>
        <taxon>Duplodnaviria</taxon>
        <taxon>Heunggongvirae</taxon>
        <taxon>Uroviricota</taxon>
        <taxon>Caudoviricetes</taxon>
        <taxon>Mesyanzhinovviridae</taxon>
        <taxon>Bradleyvirinae</taxon>
        <taxon>Elanorvirus</taxon>
        <taxon>Elanorvirus elanor</taxon>
    </lineage>
</organism>
<evidence type="ECO:0000313" key="1">
    <source>
        <dbReference type="EMBL" id="URA07053.1"/>
    </source>
</evidence>
<dbReference type="Proteomes" id="UP001056585">
    <property type="component" value="Segment"/>
</dbReference>
<keyword evidence="2" id="KW-1185">Reference proteome</keyword>
<accession>A0A9E7E1T4</accession>
<protein>
    <submittedName>
        <fullName evidence="1">Uncharacterized protein</fullName>
    </submittedName>
</protein>
<gene>
    <name evidence="1" type="ORF">Elanor_BL40085</name>
</gene>
<proteinExistence type="predicted"/>
<name>A0A9E7E1T4_9CAUD</name>